<proteinExistence type="predicted"/>
<keyword evidence="1" id="KW-0413">Isomerase</keyword>
<dbReference type="Gene3D" id="3.40.50.1860">
    <property type="match status" value="1"/>
</dbReference>
<sequence>MEPAVKPAVEKSTNTDKRVLVFATDLTLKEDKFKRLVSKVDCENKVDFLPLGGLVQFAESFNFDEATILNYLSKELSAYDLNSYGTVVLGCTHFPLYRNMFQKLLPHHIDIIDGNMGTVKNLKRILQAKNYLDGGSGKITFYHSGNLVYDDITLNKYKEILNMLNC</sequence>
<name>A0A645FZ32_9ZZZZ</name>
<comment type="caution">
    <text evidence="1">The sequence shown here is derived from an EMBL/GenBank/DDBJ whole genome shotgun (WGS) entry which is preliminary data.</text>
</comment>
<dbReference type="AlphaFoldDB" id="A0A645FZ32"/>
<accession>A0A645FZ32</accession>
<dbReference type="EC" id="5.1.1.3" evidence="1"/>
<organism evidence="1">
    <name type="scientific">bioreactor metagenome</name>
    <dbReference type="NCBI Taxonomy" id="1076179"/>
    <lineage>
        <taxon>unclassified sequences</taxon>
        <taxon>metagenomes</taxon>
        <taxon>ecological metagenomes</taxon>
    </lineage>
</organism>
<protein>
    <submittedName>
        <fullName evidence="1">Glutamate racemase 2</fullName>
        <ecNumber evidence="1">5.1.1.3</ecNumber>
    </submittedName>
</protein>
<dbReference type="InterPro" id="IPR001920">
    <property type="entry name" value="Asp/Glu_race"/>
</dbReference>
<dbReference type="GO" id="GO:0008881">
    <property type="term" value="F:glutamate racemase activity"/>
    <property type="evidence" value="ECO:0007669"/>
    <property type="project" value="UniProtKB-EC"/>
</dbReference>
<reference evidence="1" key="1">
    <citation type="submission" date="2019-08" db="EMBL/GenBank/DDBJ databases">
        <authorList>
            <person name="Kucharzyk K."/>
            <person name="Murdoch R.W."/>
            <person name="Higgins S."/>
            <person name="Loffler F."/>
        </authorList>
    </citation>
    <scope>NUCLEOTIDE SEQUENCE</scope>
</reference>
<dbReference type="SUPFAM" id="SSF53681">
    <property type="entry name" value="Aspartate/glutamate racemase"/>
    <property type="match status" value="1"/>
</dbReference>
<gene>
    <name evidence="1" type="primary">yrpC_5</name>
    <name evidence="1" type="ORF">SDC9_167047</name>
</gene>
<evidence type="ECO:0000313" key="1">
    <source>
        <dbReference type="EMBL" id="MPN19675.1"/>
    </source>
</evidence>
<dbReference type="EMBL" id="VSSQ01067275">
    <property type="protein sequence ID" value="MPN19675.1"/>
    <property type="molecule type" value="Genomic_DNA"/>
</dbReference>